<dbReference type="InterPro" id="IPR045034">
    <property type="entry name" value="O-acyltransferase_WSD1-like"/>
</dbReference>
<comment type="catalytic activity">
    <reaction evidence="10 11">
        <text>an acyl-CoA + a 1,2-diacyl-sn-glycerol = a triacyl-sn-glycerol + CoA</text>
        <dbReference type="Rhea" id="RHEA:10868"/>
        <dbReference type="ChEBI" id="CHEBI:17815"/>
        <dbReference type="ChEBI" id="CHEBI:57287"/>
        <dbReference type="ChEBI" id="CHEBI:58342"/>
        <dbReference type="ChEBI" id="CHEBI:64615"/>
        <dbReference type="EC" id="2.3.1.20"/>
    </reaction>
</comment>
<dbReference type="SUPFAM" id="SSF52777">
    <property type="entry name" value="CoA-dependent acyltransferases"/>
    <property type="match status" value="1"/>
</dbReference>
<proteinExistence type="inferred from homology"/>
<keyword evidence="6 11" id="KW-0808">Transferase</keyword>
<comment type="similarity">
    <text evidence="3 11">Belongs to the long-chain O-acyltransferase family.</text>
</comment>
<comment type="caution">
    <text evidence="14">The sequence shown here is derived from an EMBL/GenBank/DDBJ whole genome shotgun (WGS) entry which is preliminary data.</text>
</comment>
<comment type="pathway">
    <text evidence="1 11">Glycerolipid metabolism; triacylglycerol biosynthesis.</text>
</comment>
<dbReference type="UniPathway" id="UPA00282"/>
<dbReference type="GO" id="GO:0071731">
    <property type="term" value="P:response to nitric oxide"/>
    <property type="evidence" value="ECO:0007669"/>
    <property type="project" value="TreeGrafter"/>
</dbReference>
<organism evidence="14 15">
    <name type="scientific">Mycolicibacter sinensis (strain JDM601)</name>
    <name type="common">Mycobacterium sinense</name>
    <dbReference type="NCBI Taxonomy" id="875328"/>
    <lineage>
        <taxon>Bacteria</taxon>
        <taxon>Bacillati</taxon>
        <taxon>Actinomycetota</taxon>
        <taxon>Actinomycetes</taxon>
        <taxon>Mycobacteriales</taxon>
        <taxon>Mycobacteriaceae</taxon>
        <taxon>Mycolicibacter</taxon>
    </lineage>
</organism>
<dbReference type="InterPro" id="IPR023213">
    <property type="entry name" value="CAT-like_dom_sf"/>
</dbReference>
<keyword evidence="9 11" id="KW-0012">Acyltransferase</keyword>
<reference evidence="15" key="1">
    <citation type="submission" date="2016-06" db="EMBL/GenBank/DDBJ databases">
        <authorList>
            <person name="Sutton G."/>
            <person name="Brinkac L."/>
            <person name="Sanka R."/>
            <person name="Adams M."/>
            <person name="Lau E."/>
            <person name="Mehaffy C."/>
            <person name="Tameris M."/>
            <person name="Hatherill M."/>
            <person name="Hanekom W."/>
            <person name="Mahomed H."/>
            <person name="Mcshane H."/>
        </authorList>
    </citation>
    <scope>NUCLEOTIDE SEQUENCE [LARGE SCALE GENOMIC DNA]</scope>
    <source>
        <strain evidence="15">852014-51077_SCH5608930-a</strain>
    </source>
</reference>
<dbReference type="OrthoDB" id="9810950at2"/>
<evidence type="ECO:0000256" key="6">
    <source>
        <dbReference type="ARBA" id="ARBA00022679"/>
    </source>
</evidence>
<dbReference type="GO" id="GO:0019432">
    <property type="term" value="P:triglyceride biosynthetic process"/>
    <property type="evidence" value="ECO:0007669"/>
    <property type="project" value="UniProtKB-UniPathway"/>
</dbReference>
<dbReference type="PANTHER" id="PTHR31650:SF1">
    <property type="entry name" value="WAX ESTER SYNTHASE_DIACYLGLYCEROL ACYLTRANSFERASE 4-RELATED"/>
    <property type="match status" value="1"/>
</dbReference>
<evidence type="ECO:0000256" key="5">
    <source>
        <dbReference type="ARBA" id="ARBA00022516"/>
    </source>
</evidence>
<dbReference type="GO" id="GO:0004144">
    <property type="term" value="F:diacylglycerol O-acyltransferase activity"/>
    <property type="evidence" value="ECO:0007669"/>
    <property type="project" value="UniProtKB-EC"/>
</dbReference>
<evidence type="ECO:0000313" key="14">
    <source>
        <dbReference type="EMBL" id="OBG03010.1"/>
    </source>
</evidence>
<keyword evidence="8 11" id="KW-0443">Lipid metabolism</keyword>
<dbReference type="GO" id="GO:0005886">
    <property type="term" value="C:plasma membrane"/>
    <property type="evidence" value="ECO:0007669"/>
    <property type="project" value="TreeGrafter"/>
</dbReference>
<evidence type="ECO:0000259" key="13">
    <source>
        <dbReference type="Pfam" id="PF06974"/>
    </source>
</evidence>
<evidence type="ECO:0000256" key="11">
    <source>
        <dbReference type="RuleBase" id="RU361241"/>
    </source>
</evidence>
<evidence type="ECO:0000256" key="3">
    <source>
        <dbReference type="ARBA" id="ARBA00009587"/>
    </source>
</evidence>
<evidence type="ECO:0000256" key="4">
    <source>
        <dbReference type="ARBA" id="ARBA00013244"/>
    </source>
</evidence>
<dbReference type="EC" id="2.3.1.20" evidence="4 11"/>
<gene>
    <name evidence="14" type="ORF">A5771_13720</name>
</gene>
<comment type="pathway">
    <text evidence="2">Lipid metabolism.</text>
</comment>
<dbReference type="Gene3D" id="3.30.559.10">
    <property type="entry name" value="Chloramphenicol acetyltransferase-like domain"/>
    <property type="match status" value="1"/>
</dbReference>
<protein>
    <recommendedName>
        <fullName evidence="4 11">Diacylglycerol O-acyltransferase</fullName>
        <ecNumber evidence="4 11">2.3.1.20</ecNumber>
    </recommendedName>
</protein>
<sequence>MLIPMSPTDSMFLLAESKNCQMQVGGLALFSPPDGARASDVRQMFAAAVARDDVAGMWRKRARRSLTSLGQWGWDTGTGIDLDCHVHYSALPPPAGMADLWTLVSWLHATPLSRDRPLWELHLIEGLADGRYAVYIKVHHALADGVSAMGMLRAALSADPARRGQPALWEPDGTTREPASSRGGLDVLGLPGWMAGKTWDVARGTAGLIPALAGVLRQALRHRGGTLSLTAPHTMFNVPIGGARSFVGRSWPLERLRLVAKHSDATVNDVVLAMCGGALRSYLAGRGALPLAPLVAMVPVSLRTPRPDGGRDDAAYTGNRLGSLMCGLGTNLADPGKRLAAVHAGMREGKAALGTHSQLQILAMSALGSAQLALGMVFGHYGLLRPPNVMISNVSGSAVPLYWNGARLDALYPLSIPVDGQALNITCTSTDDTIAFGLTGCRHAVPGLSAVTGLLDDELRLLEHAAGL</sequence>
<feature type="domain" description="O-acyltransferase WSD1-like N-terminal" evidence="12">
    <location>
        <begin position="5"/>
        <end position="271"/>
    </location>
</feature>
<dbReference type="PANTHER" id="PTHR31650">
    <property type="entry name" value="O-ACYLTRANSFERASE (WSD1-LIKE) FAMILY PROTEIN"/>
    <property type="match status" value="1"/>
</dbReference>
<dbReference type="RefSeq" id="WP_064856054.1">
    <property type="nucleotide sequence ID" value="NZ_LZIM01000064.1"/>
</dbReference>
<evidence type="ECO:0000256" key="9">
    <source>
        <dbReference type="ARBA" id="ARBA00023315"/>
    </source>
</evidence>
<evidence type="ECO:0000259" key="12">
    <source>
        <dbReference type="Pfam" id="PF03007"/>
    </source>
</evidence>
<dbReference type="InterPro" id="IPR014292">
    <property type="entry name" value="Acyl_transf_WS/DGAT"/>
</dbReference>
<dbReference type="AlphaFoldDB" id="A0A1A2EA53"/>
<dbReference type="Pfam" id="PF03007">
    <property type="entry name" value="WS_DGAT_cat"/>
    <property type="match status" value="1"/>
</dbReference>
<evidence type="ECO:0000256" key="10">
    <source>
        <dbReference type="ARBA" id="ARBA00048109"/>
    </source>
</evidence>
<accession>A0A1A2EA53</accession>
<name>A0A1A2EA53_MYCSD</name>
<dbReference type="GO" id="GO:0001666">
    <property type="term" value="P:response to hypoxia"/>
    <property type="evidence" value="ECO:0007669"/>
    <property type="project" value="TreeGrafter"/>
</dbReference>
<dbReference type="Pfam" id="PF06974">
    <property type="entry name" value="WS_DGAT_C"/>
    <property type="match status" value="1"/>
</dbReference>
<dbReference type="InterPro" id="IPR004255">
    <property type="entry name" value="O-acyltransferase_WSD1_N"/>
</dbReference>
<evidence type="ECO:0000256" key="7">
    <source>
        <dbReference type="ARBA" id="ARBA00022798"/>
    </source>
</evidence>
<evidence type="ECO:0000256" key="8">
    <source>
        <dbReference type="ARBA" id="ARBA00023098"/>
    </source>
</evidence>
<evidence type="ECO:0000256" key="1">
    <source>
        <dbReference type="ARBA" id="ARBA00004771"/>
    </source>
</evidence>
<feature type="domain" description="O-acyltransferase WSD1 C-terminal" evidence="13">
    <location>
        <begin position="318"/>
        <end position="462"/>
    </location>
</feature>
<dbReference type="NCBIfam" id="TIGR02946">
    <property type="entry name" value="acyl_WS_DGAT"/>
    <property type="match status" value="1"/>
</dbReference>
<keyword evidence="5 11" id="KW-0444">Lipid biosynthesis</keyword>
<dbReference type="InterPro" id="IPR009721">
    <property type="entry name" value="O-acyltransferase_WSD1_C"/>
</dbReference>
<dbReference type="GO" id="GO:0006071">
    <property type="term" value="P:glycerol metabolic process"/>
    <property type="evidence" value="ECO:0007669"/>
    <property type="project" value="UniProtKB-KW"/>
</dbReference>
<keyword evidence="7 11" id="KW-0319">Glycerol metabolism</keyword>
<dbReference type="GO" id="GO:0051701">
    <property type="term" value="P:biological process involved in interaction with host"/>
    <property type="evidence" value="ECO:0007669"/>
    <property type="project" value="TreeGrafter"/>
</dbReference>
<evidence type="ECO:0000313" key="15">
    <source>
        <dbReference type="Proteomes" id="UP000093985"/>
    </source>
</evidence>
<dbReference type="EMBL" id="LZIN01000075">
    <property type="protein sequence ID" value="OBG03010.1"/>
    <property type="molecule type" value="Genomic_DNA"/>
</dbReference>
<dbReference type="Proteomes" id="UP000093985">
    <property type="component" value="Unassembled WGS sequence"/>
</dbReference>
<evidence type="ECO:0000256" key="2">
    <source>
        <dbReference type="ARBA" id="ARBA00005189"/>
    </source>
</evidence>